<feature type="transmembrane region" description="Helical" evidence="1">
    <location>
        <begin position="48"/>
        <end position="67"/>
    </location>
</feature>
<proteinExistence type="predicted"/>
<dbReference type="PANTHER" id="PTHR30619">
    <property type="entry name" value="DNA INTERNALIZATION/COMPETENCE PROTEIN COMEC/REC2"/>
    <property type="match status" value="1"/>
</dbReference>
<dbReference type="Gene3D" id="3.60.15.10">
    <property type="entry name" value="Ribonuclease Z/Hydroxyacylglutathione hydrolase-like"/>
    <property type="match status" value="1"/>
</dbReference>
<feature type="transmembrane region" description="Helical" evidence="1">
    <location>
        <begin position="14"/>
        <end position="36"/>
    </location>
</feature>
<dbReference type="AlphaFoldDB" id="R4K7V2"/>
<reference evidence="2 3" key="1">
    <citation type="submission" date="2012-01" db="EMBL/GenBank/DDBJ databases">
        <title>Complete sequence of chromosome of Clostridium pasteurianum BC1.</title>
        <authorList>
            <consortium name="US DOE Joint Genome Institute"/>
            <person name="Lucas S."/>
            <person name="Han J."/>
            <person name="Lapidus A."/>
            <person name="Cheng J.-F."/>
            <person name="Goodwin L."/>
            <person name="Pitluck S."/>
            <person name="Peters L."/>
            <person name="Mikhailova N."/>
            <person name="Teshima H."/>
            <person name="Detter J.C."/>
            <person name="Han C."/>
            <person name="Tapia R."/>
            <person name="Land M."/>
            <person name="Hauser L."/>
            <person name="Kyrpides N."/>
            <person name="Ivanova N."/>
            <person name="Pagani I."/>
            <person name="Dunn J."/>
            <person name="Taghavi S."/>
            <person name="Francis A."/>
            <person name="van der Lelie D."/>
            <person name="Woyke T."/>
        </authorList>
    </citation>
    <scope>NUCLEOTIDE SEQUENCE [LARGE SCALE GENOMIC DNA]</scope>
    <source>
        <strain evidence="2 3">BC1</strain>
    </source>
</reference>
<dbReference type="EMBL" id="CP003261">
    <property type="protein sequence ID" value="AGK96579.1"/>
    <property type="molecule type" value="Genomic_DNA"/>
</dbReference>
<keyword evidence="1" id="KW-0472">Membrane</keyword>
<dbReference type="PANTHER" id="PTHR30619:SF1">
    <property type="entry name" value="RECOMBINATION PROTEIN 2"/>
    <property type="match status" value="1"/>
</dbReference>
<evidence type="ECO:0000313" key="2">
    <source>
        <dbReference type="EMBL" id="AGK96579.1"/>
    </source>
</evidence>
<name>R4K7V2_CLOPA</name>
<keyword evidence="3" id="KW-1185">Reference proteome</keyword>
<dbReference type="HOGENOM" id="CLU_1003643_0_0_9"/>
<accession>R4K7V2</accession>
<dbReference type="eggNOG" id="COG2333">
    <property type="taxonomic scope" value="Bacteria"/>
</dbReference>
<dbReference type="InterPro" id="IPR036866">
    <property type="entry name" value="RibonucZ/Hydroxyglut_hydro"/>
</dbReference>
<dbReference type="PATRIC" id="fig|86416.3.peg.1630"/>
<dbReference type="KEGG" id="cpas:Clopa_1654"/>
<evidence type="ECO:0000256" key="1">
    <source>
        <dbReference type="SAM" id="Phobius"/>
    </source>
</evidence>
<dbReference type="STRING" id="86416.Clopa_1654"/>
<protein>
    <submittedName>
        <fullName evidence="2">Uncharacterized protein</fullName>
    </submittedName>
</protein>
<gene>
    <name evidence="2" type="ORF">Clopa_1654</name>
</gene>
<keyword evidence="1" id="KW-1133">Transmembrane helix</keyword>
<sequence length="292" mass="32247">MSIFLINELKGWDLFMEILLLVLGISFAVFFITIGVSSVIKRDSKVKFYFIGAIISFIIAFIGFWKIPTNTDSNASNKNNILMPQTQQSAATSIESTDTKAVNSVIENNPLNVSFINNGLNGAILIQFNKKNILIDCGKIDNIQDIENSLKGHSVKVLDSIILTTTDSDSIGSAAQLIKDYKIKDIRYIDNSVKNNKSFKDIQAVAKANNVVIKKIASSYNIDSAIVSTSNITKGVKINFKFPEDQYDSSIQTMSFVKDSFKTGDNQSLRHDVNTNCDSLGNIIVAISTYQN</sequence>
<dbReference type="SUPFAM" id="SSF56281">
    <property type="entry name" value="Metallo-hydrolase/oxidoreductase"/>
    <property type="match status" value="1"/>
</dbReference>
<dbReference type="InterPro" id="IPR052159">
    <property type="entry name" value="Competence_DNA_uptake"/>
</dbReference>
<keyword evidence="1" id="KW-0812">Transmembrane</keyword>
<evidence type="ECO:0000313" key="3">
    <source>
        <dbReference type="Proteomes" id="UP000013523"/>
    </source>
</evidence>
<organism evidence="2 3">
    <name type="scientific">Clostridium pasteurianum BC1</name>
    <dbReference type="NCBI Taxonomy" id="86416"/>
    <lineage>
        <taxon>Bacteria</taxon>
        <taxon>Bacillati</taxon>
        <taxon>Bacillota</taxon>
        <taxon>Clostridia</taxon>
        <taxon>Eubacteriales</taxon>
        <taxon>Clostridiaceae</taxon>
        <taxon>Clostridium</taxon>
    </lineage>
</organism>
<dbReference type="Proteomes" id="UP000013523">
    <property type="component" value="Chromosome"/>
</dbReference>